<name>A0A8J6KNV1_MICOH</name>
<dbReference type="AlphaFoldDB" id="A0A8J6KNV1"/>
<organism evidence="6 7">
    <name type="scientific">Microtus ochrogaster</name>
    <name type="common">Prairie vole</name>
    <dbReference type="NCBI Taxonomy" id="79684"/>
    <lineage>
        <taxon>Eukaryota</taxon>
        <taxon>Metazoa</taxon>
        <taxon>Chordata</taxon>
        <taxon>Craniata</taxon>
        <taxon>Vertebrata</taxon>
        <taxon>Euteleostomi</taxon>
        <taxon>Mammalia</taxon>
        <taxon>Eutheria</taxon>
        <taxon>Euarchontoglires</taxon>
        <taxon>Glires</taxon>
        <taxon>Rodentia</taxon>
        <taxon>Myomorpha</taxon>
        <taxon>Muroidea</taxon>
        <taxon>Cricetidae</taxon>
        <taxon>Arvicolinae</taxon>
        <taxon>Microtus</taxon>
    </lineage>
</organism>
<dbReference type="Pfam" id="PF15005">
    <property type="entry name" value="IZUMO"/>
    <property type="match status" value="1"/>
</dbReference>
<dbReference type="InterPro" id="IPR042920">
    <property type="entry name" value="IZUMO2"/>
</dbReference>
<dbReference type="InterPro" id="IPR029389">
    <property type="entry name" value="IZUMO"/>
</dbReference>
<keyword evidence="2 5" id="KW-0732">Signal</keyword>
<feature type="chain" id="PRO_5035160024" evidence="5">
    <location>
        <begin position="21"/>
        <end position="265"/>
    </location>
</feature>
<keyword evidence="4" id="KW-0472">Membrane</keyword>
<feature type="region of interest" description="Disordered" evidence="3">
    <location>
        <begin position="226"/>
        <end position="265"/>
    </location>
</feature>
<evidence type="ECO:0000256" key="4">
    <source>
        <dbReference type="SAM" id="Phobius"/>
    </source>
</evidence>
<reference evidence="6" key="1">
    <citation type="submission" date="2020-03" db="EMBL/GenBank/DDBJ databases">
        <title>Studies in the Genomics of Life Span.</title>
        <authorList>
            <person name="Glass D."/>
        </authorList>
    </citation>
    <scope>NUCLEOTIDE SEQUENCE</scope>
    <source>
        <strain evidence="6">LTLLF</strain>
        <tissue evidence="6">Muscle</tissue>
    </source>
</reference>
<proteinExistence type="inferred from homology"/>
<dbReference type="PANTHER" id="PTHR47745:SF1">
    <property type="entry name" value="IZUMO SPERM-EGG FUSION PROTEIN 2"/>
    <property type="match status" value="1"/>
</dbReference>
<accession>A0A8J6KNV1</accession>
<keyword evidence="4" id="KW-0812">Transmembrane</keyword>
<dbReference type="EMBL" id="JAATJU010024533">
    <property type="protein sequence ID" value="KAH0505465.1"/>
    <property type="molecule type" value="Genomic_DNA"/>
</dbReference>
<protein>
    <submittedName>
        <fullName evidence="6">Izumo sperm-egg fusion protein 2</fullName>
    </submittedName>
</protein>
<dbReference type="PANTHER" id="PTHR47745">
    <property type="entry name" value="IZUMO SPERM-EGG FUSION PROTEIN 2"/>
    <property type="match status" value="1"/>
</dbReference>
<sequence length="265" mass="29171">MPLALALALLCSLSGPGGWGCLQCDQLVQGALSQLRTAIIPKRFHLEELQARAQALLLGMEGSFFRDYSTNAFVGKVGVDNLENVVTSFTNQTQYIKANSLTDGPLLEELVSLREHAIKKLKKALKAYEVKDLLKEEVMDCFYCKKTAPRCIKEKYCYVDGQPRMALKFQSDSKLRNMVLVGNLVAIGLAILAFVVILIANLALGHLHVKLLSVLLTSLACVSSSSSPLHLNDDPATQEPDRYEFFNQPPQNASGQDIINRTSSE</sequence>
<evidence type="ECO:0000256" key="3">
    <source>
        <dbReference type="SAM" id="MobiDB-lite"/>
    </source>
</evidence>
<feature type="signal peptide" evidence="5">
    <location>
        <begin position="1"/>
        <end position="20"/>
    </location>
</feature>
<dbReference type="Proteomes" id="UP000710432">
    <property type="component" value="Unassembled WGS sequence"/>
</dbReference>
<gene>
    <name evidence="6" type="ORF">LTLLF_178805</name>
</gene>
<evidence type="ECO:0000256" key="2">
    <source>
        <dbReference type="ARBA" id="ARBA00022729"/>
    </source>
</evidence>
<evidence type="ECO:0000313" key="6">
    <source>
        <dbReference type="EMBL" id="KAH0505465.1"/>
    </source>
</evidence>
<evidence type="ECO:0000256" key="1">
    <source>
        <dbReference type="ARBA" id="ARBA00009633"/>
    </source>
</evidence>
<comment type="caution">
    <text evidence="6">The sequence shown here is derived from an EMBL/GenBank/DDBJ whole genome shotgun (WGS) entry which is preliminary data.</text>
</comment>
<evidence type="ECO:0000313" key="7">
    <source>
        <dbReference type="Proteomes" id="UP000710432"/>
    </source>
</evidence>
<evidence type="ECO:0000256" key="5">
    <source>
        <dbReference type="SAM" id="SignalP"/>
    </source>
</evidence>
<comment type="similarity">
    <text evidence="1">Belongs to the Izumo family.</text>
</comment>
<keyword evidence="4" id="KW-1133">Transmembrane helix</keyword>
<feature type="transmembrane region" description="Helical" evidence="4">
    <location>
        <begin position="178"/>
        <end position="204"/>
    </location>
</feature>
<feature type="compositionally biased region" description="Polar residues" evidence="3">
    <location>
        <begin position="248"/>
        <end position="265"/>
    </location>
</feature>